<accession>A0A364NTP0</accession>
<organism evidence="1 2">
    <name type="scientific">Paramagnetospirillum kuznetsovii</name>
    <dbReference type="NCBI Taxonomy" id="2053833"/>
    <lineage>
        <taxon>Bacteria</taxon>
        <taxon>Pseudomonadati</taxon>
        <taxon>Pseudomonadota</taxon>
        <taxon>Alphaproteobacteria</taxon>
        <taxon>Rhodospirillales</taxon>
        <taxon>Magnetospirillaceae</taxon>
        <taxon>Paramagnetospirillum</taxon>
    </lineage>
</organism>
<reference evidence="1 2" key="1">
    <citation type="submission" date="2017-11" db="EMBL/GenBank/DDBJ databases">
        <title>Draft genome sequence of magnetotactic bacterium Magnetospirillum kuznetsovii LBB-42.</title>
        <authorList>
            <person name="Grouzdev D.S."/>
            <person name="Rysina M.S."/>
            <person name="Baslerov R.V."/>
            <person name="Koziaeva V."/>
        </authorList>
    </citation>
    <scope>NUCLEOTIDE SEQUENCE [LARGE SCALE GENOMIC DNA]</scope>
    <source>
        <strain evidence="1 2">LBB-42</strain>
    </source>
</reference>
<evidence type="ECO:0000313" key="2">
    <source>
        <dbReference type="Proteomes" id="UP000251075"/>
    </source>
</evidence>
<protein>
    <submittedName>
        <fullName evidence="1">Uncharacterized protein</fullName>
    </submittedName>
</protein>
<sequence>MLNDTVIVTFSAPEHSGKTTLEAAFAKLLAEHGIQVRLPPDSQRDDKMALPMAELLSRFKEKGISVLVMESNAT</sequence>
<dbReference type="Proteomes" id="UP000251075">
    <property type="component" value="Unassembled WGS sequence"/>
</dbReference>
<dbReference type="RefSeq" id="WP_112147080.1">
    <property type="nucleotide sequence ID" value="NZ_PGTO01000023.1"/>
</dbReference>
<dbReference type="OrthoDB" id="7359910at2"/>
<dbReference type="AlphaFoldDB" id="A0A364NTP0"/>
<dbReference type="EMBL" id="PGTO01000023">
    <property type="protein sequence ID" value="RAU20444.1"/>
    <property type="molecule type" value="Genomic_DNA"/>
</dbReference>
<keyword evidence="2" id="KW-1185">Reference proteome</keyword>
<proteinExistence type="predicted"/>
<comment type="caution">
    <text evidence="1">The sequence shown here is derived from an EMBL/GenBank/DDBJ whole genome shotgun (WGS) entry which is preliminary data.</text>
</comment>
<gene>
    <name evidence="1" type="ORF">CU669_18510</name>
</gene>
<evidence type="ECO:0000313" key="1">
    <source>
        <dbReference type="EMBL" id="RAU20444.1"/>
    </source>
</evidence>
<name>A0A364NTP0_9PROT</name>